<keyword evidence="1" id="KW-0808">Transferase</keyword>
<reference evidence="1" key="2">
    <citation type="submission" date="2021-03" db="EMBL/GenBank/DDBJ databases">
        <authorList>
            <person name="Artuso I."/>
            <person name="Turrini P."/>
            <person name="Pirolo M."/>
            <person name="Lugli G.A."/>
            <person name="Ventura M."/>
            <person name="Visca P."/>
        </authorList>
    </citation>
    <scope>NUCLEOTIDE SEQUENCE</scope>
    <source>
        <strain evidence="1">LMG 26462</strain>
    </source>
</reference>
<evidence type="ECO:0000313" key="2">
    <source>
        <dbReference type="Proteomes" id="UP001138921"/>
    </source>
</evidence>
<protein>
    <submittedName>
        <fullName evidence="1">Nucleotidyl transferase AbiEii/AbiGii toxin family protein</fullName>
    </submittedName>
</protein>
<gene>
    <name evidence="1" type="ORF">J1C56_22985</name>
</gene>
<sequence>MIPAQNIVAWGNVVPWADQRQVEQDLIISRALIDIFNDDLLSAELRFRGGTALNKLHFPKSMRYSEDIDLVRTTSGPIGPILDQLREVLEPWLGRAQFDQSPVAPKFRFRVEGEDGSGVPIRLKVEINTREIEAYDPPQAIPFRIDNPWFAGEAAIPTFSREEMLATKLRALLQRDKGRDLYDLSHALDVFAGLDVDRITEMFGLYLQFAGQAISRAQAEERMFAKLANPRLLTDMRPLLSAAQAEALSDDATKEAFERVFKGLIAKIAGDTWVRTEEMKERYGLIGRSIPNVP</sequence>
<evidence type="ECO:0000313" key="1">
    <source>
        <dbReference type="EMBL" id="MBT1158468.1"/>
    </source>
</evidence>
<dbReference type="EMBL" id="JAFLWW010000007">
    <property type="protein sequence ID" value="MBT1158468.1"/>
    <property type="molecule type" value="Genomic_DNA"/>
</dbReference>
<organism evidence="1 2">
    <name type="scientific">Aminobacter anthyllidis</name>
    <dbReference type="NCBI Taxonomy" id="1035067"/>
    <lineage>
        <taxon>Bacteria</taxon>
        <taxon>Pseudomonadati</taxon>
        <taxon>Pseudomonadota</taxon>
        <taxon>Alphaproteobacteria</taxon>
        <taxon>Hyphomicrobiales</taxon>
        <taxon>Phyllobacteriaceae</taxon>
        <taxon>Aminobacter</taxon>
    </lineage>
</organism>
<accession>A0A9X1AEU6</accession>
<dbReference type="Gene3D" id="3.10.450.620">
    <property type="entry name" value="JHP933, nucleotidyltransferase-like core domain"/>
    <property type="match status" value="1"/>
</dbReference>
<reference evidence="1" key="1">
    <citation type="journal article" date="2021" name="Microorganisms">
        <title>Phylogenomic Reconstruction and Metabolic Potential of the Genus Aminobacter.</title>
        <authorList>
            <person name="Artuso I."/>
            <person name="Turrini P."/>
            <person name="Pirolo M."/>
            <person name="Lugli G.A."/>
            <person name="Ventura M."/>
            <person name="Visca P."/>
        </authorList>
    </citation>
    <scope>NUCLEOTIDE SEQUENCE</scope>
    <source>
        <strain evidence="1">LMG 26462</strain>
    </source>
</reference>
<dbReference type="GO" id="GO:0016740">
    <property type="term" value="F:transferase activity"/>
    <property type="evidence" value="ECO:0007669"/>
    <property type="project" value="UniProtKB-KW"/>
</dbReference>
<dbReference type="Proteomes" id="UP001138921">
    <property type="component" value="Unassembled WGS sequence"/>
</dbReference>
<name>A0A9X1AEU6_9HYPH</name>
<dbReference type="Pfam" id="PF08843">
    <property type="entry name" value="AbiEii"/>
    <property type="match status" value="1"/>
</dbReference>
<proteinExistence type="predicted"/>
<dbReference type="InterPro" id="IPR014942">
    <property type="entry name" value="AbiEii"/>
</dbReference>
<dbReference type="AlphaFoldDB" id="A0A9X1AEU6"/>
<dbReference type="RefSeq" id="WP_214392387.1">
    <property type="nucleotide sequence ID" value="NZ_JAFLWW010000007.1"/>
</dbReference>
<comment type="caution">
    <text evidence="1">The sequence shown here is derived from an EMBL/GenBank/DDBJ whole genome shotgun (WGS) entry which is preliminary data.</text>
</comment>
<keyword evidence="2" id="KW-1185">Reference proteome</keyword>